<accession>A0A0F8XWD0</accession>
<comment type="caution">
    <text evidence="1">The sequence shown here is derived from an EMBL/GenBank/DDBJ whole genome shotgun (WGS) entry which is preliminary data.</text>
</comment>
<gene>
    <name evidence="1" type="ORF">LCGC14_2972810</name>
</gene>
<dbReference type="AlphaFoldDB" id="A0A0F8XWD0"/>
<feature type="non-terminal residue" evidence="1">
    <location>
        <position position="370"/>
    </location>
</feature>
<dbReference type="EMBL" id="LAZR01060489">
    <property type="protein sequence ID" value="KKK65570.1"/>
    <property type="molecule type" value="Genomic_DNA"/>
</dbReference>
<organism evidence="1">
    <name type="scientific">marine sediment metagenome</name>
    <dbReference type="NCBI Taxonomy" id="412755"/>
    <lineage>
        <taxon>unclassified sequences</taxon>
        <taxon>metagenomes</taxon>
        <taxon>ecological metagenomes</taxon>
    </lineage>
</organism>
<reference evidence="1" key="1">
    <citation type="journal article" date="2015" name="Nature">
        <title>Complex archaea that bridge the gap between prokaryotes and eukaryotes.</title>
        <authorList>
            <person name="Spang A."/>
            <person name="Saw J.H."/>
            <person name="Jorgensen S.L."/>
            <person name="Zaremba-Niedzwiedzka K."/>
            <person name="Martijn J."/>
            <person name="Lind A.E."/>
            <person name="van Eijk R."/>
            <person name="Schleper C."/>
            <person name="Guy L."/>
            <person name="Ettema T.J."/>
        </authorList>
    </citation>
    <scope>NUCLEOTIDE SEQUENCE</scope>
</reference>
<sequence>IVAWVENPQASIFEDSLLTEYRLDYRSLTLDLSEEKFKDPGSLQITDFTLVGAPYGTSIQSVTDAAITGVTINLAFTGRDFDADSTNFRVEIDSSVLIQTETLTLGSDSLTIFAYVENPVAALSADTILHENSLGVRTLTIDLTEERFTDYTTLQTNDFVLVNAPGGLSIQSITGQAPTQVDIELQYTGIDFDVDSVNFAVDIASTELVQTTSGFLRSVPLIIEAYQENPVATLSSDSALREQRLDYRTLTVNLTEEMFSNYLTLGIADISLSGAPSGISIQSVTGISPYEADIELSYVGIDFDDDSSNFVLNINNSVLIQTESGILTSNALNIQAYVESPVATLSSGSALSEYVLDQQILTIDFTEEQF</sequence>
<evidence type="ECO:0000313" key="1">
    <source>
        <dbReference type="EMBL" id="KKK65570.1"/>
    </source>
</evidence>
<feature type="non-terminal residue" evidence="1">
    <location>
        <position position="1"/>
    </location>
</feature>
<protein>
    <submittedName>
        <fullName evidence="1">Uncharacterized protein</fullName>
    </submittedName>
</protein>
<proteinExistence type="predicted"/>
<name>A0A0F8XWD0_9ZZZZ</name>